<dbReference type="GO" id="GO:0016747">
    <property type="term" value="F:acyltransferase activity, transferring groups other than amino-acyl groups"/>
    <property type="evidence" value="ECO:0007669"/>
    <property type="project" value="InterPro"/>
</dbReference>
<dbReference type="PROSITE" id="PS51186">
    <property type="entry name" value="GNAT"/>
    <property type="match status" value="1"/>
</dbReference>
<dbReference type="InterPro" id="IPR041496">
    <property type="entry name" value="YitH/HolE_GNAT"/>
</dbReference>
<accession>A0A1G5ASJ9</accession>
<proteinExistence type="predicted"/>
<dbReference type="InterPro" id="IPR000182">
    <property type="entry name" value="GNAT_dom"/>
</dbReference>
<dbReference type="Gene3D" id="3.40.630.30">
    <property type="match status" value="1"/>
</dbReference>
<dbReference type="Pfam" id="PF00583">
    <property type="entry name" value="Acetyltransf_1"/>
    <property type="match status" value="1"/>
</dbReference>
<evidence type="ECO:0000259" key="1">
    <source>
        <dbReference type="PROSITE" id="PS51186"/>
    </source>
</evidence>
<keyword evidence="2" id="KW-0808">Transferase</keyword>
<dbReference type="SUPFAM" id="SSF55729">
    <property type="entry name" value="Acyl-CoA N-acyltransferases (Nat)"/>
    <property type="match status" value="1"/>
</dbReference>
<dbReference type="Gene3D" id="3.40.630.90">
    <property type="match status" value="1"/>
</dbReference>
<organism evidence="2 3">
    <name type="scientific">Desulfoluna spongiiphila</name>
    <dbReference type="NCBI Taxonomy" id="419481"/>
    <lineage>
        <taxon>Bacteria</taxon>
        <taxon>Pseudomonadati</taxon>
        <taxon>Thermodesulfobacteriota</taxon>
        <taxon>Desulfobacteria</taxon>
        <taxon>Desulfobacterales</taxon>
        <taxon>Desulfolunaceae</taxon>
        <taxon>Desulfoluna</taxon>
    </lineage>
</organism>
<name>A0A1G5ASJ9_9BACT</name>
<dbReference type="InterPro" id="IPR052729">
    <property type="entry name" value="Acyl/Acetyltrans_Enzymes"/>
</dbReference>
<feature type="domain" description="N-acetyltransferase" evidence="1">
    <location>
        <begin position="6"/>
        <end position="146"/>
    </location>
</feature>
<dbReference type="STRING" id="419481.SAMN05216233_101423"/>
<dbReference type="EMBL" id="FMUX01000001">
    <property type="protein sequence ID" value="SCX80864.1"/>
    <property type="molecule type" value="Genomic_DNA"/>
</dbReference>
<keyword evidence="3" id="KW-1185">Reference proteome</keyword>
<dbReference type="Proteomes" id="UP000198870">
    <property type="component" value="Unassembled WGS sequence"/>
</dbReference>
<dbReference type="PANTHER" id="PTHR47237">
    <property type="entry name" value="SLL0310 PROTEIN"/>
    <property type="match status" value="1"/>
</dbReference>
<dbReference type="AlphaFoldDB" id="A0A1G5ASJ9"/>
<dbReference type="Pfam" id="PF18014">
    <property type="entry name" value="Acetyltransf_18"/>
    <property type="match status" value="1"/>
</dbReference>
<evidence type="ECO:0000313" key="2">
    <source>
        <dbReference type="EMBL" id="SCX80864.1"/>
    </source>
</evidence>
<dbReference type="InterPro" id="IPR016181">
    <property type="entry name" value="Acyl_CoA_acyltransferase"/>
</dbReference>
<dbReference type="OrthoDB" id="20916at2"/>
<gene>
    <name evidence="2" type="ORF">SAMN05216233_101423</name>
</gene>
<evidence type="ECO:0000313" key="3">
    <source>
        <dbReference type="Proteomes" id="UP000198870"/>
    </source>
</evidence>
<dbReference type="PANTHER" id="PTHR47237:SF1">
    <property type="entry name" value="SLL0310 PROTEIN"/>
    <property type="match status" value="1"/>
</dbReference>
<protein>
    <submittedName>
        <fullName evidence="2">Acetyltransferase (GNAT) family protein</fullName>
    </submittedName>
</protein>
<sequence length="283" mass="30873">MSSSACAIRNMTRKDMDIAVEWAALEGWNPGAHDAECFHAADPHGFFIGEVNREPVATLSAVSYGKTFGFLGFYIVKPEHRGKGYGMQIWRAGLDYLKGRNVGLDGVVAQQDNYKKSGFNLAHRNIRYEGVGGGRLPAHGEIQPLAALPFQMVASYDQRCFPADRSPFLSAWLYQPQSTALGVIRDEALVGYGVIRPCRSGFKIGPLMADTPEAAETLFLALKAGVPTSEPVFLDVPEVNREAVALAARHAMITVFETARMYTGVAPDIPLDRLYGVTSFELG</sequence>
<dbReference type="CDD" id="cd04301">
    <property type="entry name" value="NAT_SF"/>
    <property type="match status" value="1"/>
</dbReference>
<reference evidence="2 3" key="1">
    <citation type="submission" date="2016-10" db="EMBL/GenBank/DDBJ databases">
        <authorList>
            <person name="de Groot N.N."/>
        </authorList>
    </citation>
    <scope>NUCLEOTIDE SEQUENCE [LARGE SCALE GENOMIC DNA]</scope>
    <source>
        <strain evidence="2 3">AA1</strain>
    </source>
</reference>